<evidence type="ECO:0000256" key="3">
    <source>
        <dbReference type="ARBA" id="ARBA00022475"/>
    </source>
</evidence>
<reference evidence="8 9" key="1">
    <citation type="submission" date="2021-04" db="EMBL/GenBank/DDBJ databases">
        <authorList>
            <person name="Rodrigo-Torres L."/>
            <person name="Arahal R. D."/>
            <person name="Lucena T."/>
        </authorList>
    </citation>
    <scope>NUCLEOTIDE SEQUENCE [LARGE SCALE GENOMIC DNA]</scope>
    <source>
        <strain evidence="8 9">CECT 9623</strain>
    </source>
</reference>
<proteinExistence type="predicted"/>
<dbReference type="PIRSF" id="PIRSF006603">
    <property type="entry name" value="DinF"/>
    <property type="match status" value="1"/>
</dbReference>
<protein>
    <submittedName>
        <fullName evidence="8">Multidrug export protein MepA</fullName>
    </submittedName>
</protein>
<feature type="transmembrane region" description="Helical" evidence="7">
    <location>
        <begin position="140"/>
        <end position="159"/>
    </location>
</feature>
<feature type="transmembrane region" description="Helical" evidence="7">
    <location>
        <begin position="420"/>
        <end position="440"/>
    </location>
</feature>
<dbReference type="InterPro" id="IPR048279">
    <property type="entry name" value="MdtK-like"/>
</dbReference>
<dbReference type="EMBL" id="CAJRAU010000001">
    <property type="protein sequence ID" value="CAG5068178.1"/>
    <property type="molecule type" value="Genomic_DNA"/>
</dbReference>
<feature type="transmembrane region" description="Helical" evidence="7">
    <location>
        <begin position="99"/>
        <end position="120"/>
    </location>
</feature>
<evidence type="ECO:0000313" key="8">
    <source>
        <dbReference type="EMBL" id="CAG5068178.1"/>
    </source>
</evidence>
<dbReference type="Pfam" id="PF01554">
    <property type="entry name" value="MatE"/>
    <property type="match status" value="2"/>
</dbReference>
<gene>
    <name evidence="8" type="primary">mepA_1</name>
    <name evidence="8" type="ORF">DYBT9623_00907</name>
</gene>
<dbReference type="Proteomes" id="UP000679725">
    <property type="component" value="Unassembled WGS sequence"/>
</dbReference>
<evidence type="ECO:0000313" key="9">
    <source>
        <dbReference type="Proteomes" id="UP000679725"/>
    </source>
</evidence>
<evidence type="ECO:0000256" key="1">
    <source>
        <dbReference type="ARBA" id="ARBA00004651"/>
    </source>
</evidence>
<dbReference type="InterPro" id="IPR051327">
    <property type="entry name" value="MATE_MepA_subfamily"/>
</dbReference>
<comment type="caution">
    <text evidence="8">The sequence shown here is derived from an EMBL/GenBank/DDBJ whole genome shotgun (WGS) entry which is preliminary data.</text>
</comment>
<organism evidence="8 9">
    <name type="scientific">Dyadobacter linearis</name>
    <dbReference type="NCBI Taxonomy" id="2823330"/>
    <lineage>
        <taxon>Bacteria</taxon>
        <taxon>Pseudomonadati</taxon>
        <taxon>Bacteroidota</taxon>
        <taxon>Cytophagia</taxon>
        <taxon>Cytophagales</taxon>
        <taxon>Spirosomataceae</taxon>
        <taxon>Dyadobacter</taxon>
    </lineage>
</organism>
<feature type="transmembrane region" description="Helical" evidence="7">
    <location>
        <begin position="281"/>
        <end position="305"/>
    </location>
</feature>
<keyword evidence="3" id="KW-1003">Cell membrane</keyword>
<dbReference type="InterPro" id="IPR002528">
    <property type="entry name" value="MATE_fam"/>
</dbReference>
<evidence type="ECO:0000256" key="6">
    <source>
        <dbReference type="ARBA" id="ARBA00023136"/>
    </source>
</evidence>
<keyword evidence="6 7" id="KW-0472">Membrane</keyword>
<evidence type="ECO:0000256" key="2">
    <source>
        <dbReference type="ARBA" id="ARBA00022448"/>
    </source>
</evidence>
<feature type="transmembrane region" description="Helical" evidence="7">
    <location>
        <begin position="53"/>
        <end position="78"/>
    </location>
</feature>
<sequence>MKDQNPLAEAPVKPLFFKYYVPALISILSVTAHQVINGIILGRQVGKEGLAAVGLYGSVLLVFIALTLPIMVGGGIMISKNIGAADYPKVGKIFRFATTLGLLFGGMIALSAPFVVRPIADFLAGTENEKIAQSTSDYMLWQFLGLPFFFIRMFWSNFVSNDGSPKTSRNASLLAVFVNIVLDLVLIVVFNFGVTGASVATTLAIFSGNLFLFFHIRRGKGHVNFRGFHLTLHFQEWRELLRLGVPSFASEIAFSTGLLIINRRVVAHGALAVAAFGMINYISFIFLRFFTAAMIASLPIISFNLGAQKFSRAREVFLFALLFTFLLGIAVAGAGFAFPQPLVALFSGKETKEFGQIATNGMGWYFTLFLAAGPNYILSAYLQSTGQTTVSIIMNVLKGGLLVALFAWILPYFLGLNGVWLARGLAEIVSLLLIGGYCFFTGKGFSKPSEIS</sequence>
<dbReference type="RefSeq" id="WP_215232287.1">
    <property type="nucleotide sequence ID" value="NZ_CAJRAU010000001.1"/>
</dbReference>
<feature type="transmembrane region" description="Helical" evidence="7">
    <location>
        <begin position="362"/>
        <end position="382"/>
    </location>
</feature>
<dbReference type="PANTHER" id="PTHR43823:SF3">
    <property type="entry name" value="MULTIDRUG EXPORT PROTEIN MEPA"/>
    <property type="match status" value="1"/>
</dbReference>
<feature type="transmembrane region" description="Helical" evidence="7">
    <location>
        <begin position="171"/>
        <end position="190"/>
    </location>
</feature>
<keyword evidence="2" id="KW-0813">Transport</keyword>
<evidence type="ECO:0000256" key="5">
    <source>
        <dbReference type="ARBA" id="ARBA00022989"/>
    </source>
</evidence>
<feature type="transmembrane region" description="Helical" evidence="7">
    <location>
        <begin position="317"/>
        <end position="338"/>
    </location>
</feature>
<name>A0ABN7R9M4_9BACT</name>
<keyword evidence="9" id="KW-1185">Reference proteome</keyword>
<dbReference type="PANTHER" id="PTHR43823">
    <property type="entry name" value="SPORULATION PROTEIN YKVU"/>
    <property type="match status" value="1"/>
</dbReference>
<evidence type="ECO:0000256" key="4">
    <source>
        <dbReference type="ARBA" id="ARBA00022692"/>
    </source>
</evidence>
<keyword evidence="4 7" id="KW-0812">Transmembrane</keyword>
<evidence type="ECO:0000256" key="7">
    <source>
        <dbReference type="SAM" id="Phobius"/>
    </source>
</evidence>
<accession>A0ABN7R9M4</accession>
<comment type="subcellular location">
    <subcellularLocation>
        <location evidence="1">Cell membrane</location>
        <topology evidence="1">Multi-pass membrane protein</topology>
    </subcellularLocation>
</comment>
<feature type="transmembrane region" description="Helical" evidence="7">
    <location>
        <begin position="394"/>
        <end position="414"/>
    </location>
</feature>
<keyword evidence="5 7" id="KW-1133">Transmembrane helix</keyword>
<feature type="transmembrane region" description="Helical" evidence="7">
    <location>
        <begin position="196"/>
        <end position="216"/>
    </location>
</feature>
<feature type="transmembrane region" description="Helical" evidence="7">
    <location>
        <begin position="20"/>
        <end position="41"/>
    </location>
</feature>